<dbReference type="PANTHER" id="PTHR44591:SF3">
    <property type="entry name" value="RESPONSE REGULATORY DOMAIN-CONTAINING PROTEIN"/>
    <property type="match status" value="1"/>
</dbReference>
<evidence type="ECO:0000313" key="5">
    <source>
        <dbReference type="EMBL" id="BDT60472.1"/>
    </source>
</evidence>
<organism evidence="5 6">
    <name type="scientific">Massilia varians</name>
    <dbReference type="NCBI Taxonomy" id="457921"/>
    <lineage>
        <taxon>Bacteria</taxon>
        <taxon>Pseudomonadati</taxon>
        <taxon>Pseudomonadota</taxon>
        <taxon>Betaproteobacteria</taxon>
        <taxon>Burkholderiales</taxon>
        <taxon>Oxalobacteraceae</taxon>
        <taxon>Telluria group</taxon>
        <taxon>Massilia</taxon>
    </lineage>
</organism>
<dbReference type="InterPro" id="IPR011006">
    <property type="entry name" value="CheY-like_superfamily"/>
</dbReference>
<dbReference type="InterPro" id="IPR001789">
    <property type="entry name" value="Sig_transdc_resp-reg_receiver"/>
</dbReference>
<feature type="modified residue" description="4-aspartylphosphate" evidence="2">
    <location>
        <position position="89"/>
    </location>
</feature>
<sequence length="150" mass="16270">MSGLMNSRWCSDKRRPGFPPGSMQADEQDARAQVGAVRRVLVVDDEADVADLAEMLLSAHGMDAMVAYSGAAALEMLATHSDIDAVISDVMMPGMNGLELADRIARSYPAVKIILASGYMAPSMFDGQAVKQLFIAKPYRIDQLLRLLHT</sequence>
<evidence type="ECO:0000313" key="6">
    <source>
        <dbReference type="Proteomes" id="UP001163336"/>
    </source>
</evidence>
<dbReference type="PANTHER" id="PTHR44591">
    <property type="entry name" value="STRESS RESPONSE REGULATOR PROTEIN 1"/>
    <property type="match status" value="1"/>
</dbReference>
<dbReference type="SMART" id="SM00448">
    <property type="entry name" value="REC"/>
    <property type="match status" value="1"/>
</dbReference>
<name>A0ABN6TE38_9BURK</name>
<evidence type="ECO:0000259" key="4">
    <source>
        <dbReference type="PROSITE" id="PS50110"/>
    </source>
</evidence>
<dbReference type="Proteomes" id="UP001163336">
    <property type="component" value="Chromosome"/>
</dbReference>
<protein>
    <recommendedName>
        <fullName evidence="4">Response regulatory domain-containing protein</fullName>
    </recommendedName>
</protein>
<proteinExistence type="predicted"/>
<keyword evidence="6" id="KW-1185">Reference proteome</keyword>
<dbReference type="Pfam" id="PF00072">
    <property type="entry name" value="Response_reg"/>
    <property type="match status" value="1"/>
</dbReference>
<feature type="domain" description="Response regulatory" evidence="4">
    <location>
        <begin position="39"/>
        <end position="150"/>
    </location>
</feature>
<evidence type="ECO:0000256" key="2">
    <source>
        <dbReference type="PROSITE-ProRule" id="PRU00169"/>
    </source>
</evidence>
<evidence type="ECO:0000256" key="1">
    <source>
        <dbReference type="ARBA" id="ARBA00022553"/>
    </source>
</evidence>
<accession>A0ABN6TE38</accession>
<dbReference type="InterPro" id="IPR050595">
    <property type="entry name" value="Bact_response_regulator"/>
</dbReference>
<reference evidence="5" key="1">
    <citation type="submission" date="2022-11" db="EMBL/GenBank/DDBJ databases">
        <title>Isolation and characterization of PLA-degrading bacterium Massilia sp. from Antarctic soil.</title>
        <authorList>
            <person name="Sato K."/>
            <person name="Gomez-Fuentes C."/>
            <person name="Ahmad S.A."/>
            <person name="Zulkharnain A."/>
        </authorList>
    </citation>
    <scope>NUCLEOTIDE SEQUENCE</scope>
    <source>
        <strain evidence="5">N-3</strain>
    </source>
</reference>
<dbReference type="RefSeq" id="WP_281909623.1">
    <property type="nucleotide sequence ID" value="NZ_AP026966.1"/>
</dbReference>
<dbReference type="Gene3D" id="3.40.50.2300">
    <property type="match status" value="1"/>
</dbReference>
<feature type="region of interest" description="Disordered" evidence="3">
    <location>
        <begin position="1"/>
        <end position="28"/>
    </location>
</feature>
<evidence type="ECO:0000256" key="3">
    <source>
        <dbReference type="SAM" id="MobiDB-lite"/>
    </source>
</evidence>
<keyword evidence="1 2" id="KW-0597">Phosphoprotein</keyword>
<dbReference type="EMBL" id="AP026966">
    <property type="protein sequence ID" value="BDT60472.1"/>
    <property type="molecule type" value="Genomic_DNA"/>
</dbReference>
<dbReference type="SUPFAM" id="SSF52172">
    <property type="entry name" value="CheY-like"/>
    <property type="match status" value="1"/>
</dbReference>
<dbReference type="PROSITE" id="PS50110">
    <property type="entry name" value="RESPONSE_REGULATORY"/>
    <property type="match status" value="1"/>
</dbReference>
<gene>
    <name evidence="5" type="ORF">MasN3_39660</name>
</gene>